<dbReference type="EMBL" id="CABEEZ010000121">
    <property type="protein sequence ID" value="VTR49599.1"/>
    <property type="molecule type" value="Genomic_DNA"/>
</dbReference>
<organism evidence="1">
    <name type="scientific">Serratia fonticola</name>
    <dbReference type="NCBI Taxonomy" id="47917"/>
    <lineage>
        <taxon>Bacteria</taxon>
        <taxon>Pseudomonadati</taxon>
        <taxon>Pseudomonadota</taxon>
        <taxon>Gammaproteobacteria</taxon>
        <taxon>Enterobacterales</taxon>
        <taxon>Yersiniaceae</taxon>
        <taxon>Serratia</taxon>
    </lineage>
</organism>
<proteinExistence type="predicted"/>
<reference evidence="1" key="1">
    <citation type="submission" date="2019-05" db="EMBL/GenBank/DDBJ databases">
        <authorList>
            <consortium name="Pathogen Informatics"/>
        </authorList>
    </citation>
    <scope>NUCLEOTIDE SEQUENCE [LARGE SCALE GENOMIC DNA]</scope>
    <source>
        <strain evidence="1">NCTC12965</strain>
    </source>
</reference>
<dbReference type="SUPFAM" id="SSF53850">
    <property type="entry name" value="Periplasmic binding protein-like II"/>
    <property type="match status" value="1"/>
</dbReference>
<gene>
    <name evidence="1" type="primary">dppA_3</name>
    <name evidence="1" type="ORF">NCTC12965_05830</name>
</gene>
<sequence>MRQLDANHPYHKVSGGSYEYFQGMGMQDLISKVEKVDDNTVRFTLTVQKRHSWLTWAWTSLPSCLQNMPTR</sequence>
<name>A0A4U9VUF6_SERFO</name>
<accession>A0A4U9VUF6</accession>
<dbReference type="AlphaFoldDB" id="A0A4U9VUF6"/>
<dbReference type="Gene3D" id="3.90.76.10">
    <property type="entry name" value="Dipeptide-binding Protein, Domain 1"/>
    <property type="match status" value="1"/>
</dbReference>
<protein>
    <submittedName>
        <fullName evidence="1">Dipeptide-binding protein</fullName>
    </submittedName>
</protein>
<evidence type="ECO:0000313" key="1">
    <source>
        <dbReference type="EMBL" id="VTR49599.1"/>
    </source>
</evidence>